<proteinExistence type="predicted"/>
<feature type="region of interest" description="Disordered" evidence="1">
    <location>
        <begin position="34"/>
        <end position="115"/>
    </location>
</feature>
<dbReference type="Proteomes" id="UP000199040">
    <property type="component" value="Unassembled WGS sequence"/>
</dbReference>
<gene>
    <name evidence="3" type="ORF">SAMN04487959_11129</name>
</gene>
<keyword evidence="4" id="KW-1185">Reference proteome</keyword>
<evidence type="ECO:0000256" key="1">
    <source>
        <dbReference type="SAM" id="MobiDB-lite"/>
    </source>
</evidence>
<feature type="signal peptide" evidence="2">
    <location>
        <begin position="1"/>
        <end position="25"/>
    </location>
</feature>
<dbReference type="EMBL" id="FOPY01000011">
    <property type="protein sequence ID" value="SFH86263.1"/>
    <property type="molecule type" value="Genomic_DNA"/>
</dbReference>
<evidence type="ECO:0000313" key="3">
    <source>
        <dbReference type="EMBL" id="SFH86263.1"/>
    </source>
</evidence>
<dbReference type="AlphaFoldDB" id="A0A1I3DHZ3"/>
<evidence type="ECO:0000256" key="2">
    <source>
        <dbReference type="SAM" id="SignalP"/>
    </source>
</evidence>
<keyword evidence="2" id="KW-0732">Signal</keyword>
<dbReference type="RefSeq" id="WP_092847638.1">
    <property type="nucleotide sequence ID" value="NZ_FOPY01000011.1"/>
</dbReference>
<evidence type="ECO:0000313" key="4">
    <source>
        <dbReference type="Proteomes" id="UP000199040"/>
    </source>
</evidence>
<name>A0A1I3DHZ3_9GAMM</name>
<feature type="chain" id="PRO_5011441456" description="Phage infection protein" evidence="2">
    <location>
        <begin position="26"/>
        <end position="115"/>
    </location>
</feature>
<accession>A0A1I3DHZ3</accession>
<reference evidence="3 4" key="1">
    <citation type="submission" date="2016-10" db="EMBL/GenBank/DDBJ databases">
        <authorList>
            <person name="de Groot N.N."/>
        </authorList>
    </citation>
    <scope>NUCLEOTIDE SEQUENCE [LARGE SCALE GENOMIC DNA]</scope>
    <source>
        <strain evidence="3 4">CGMCC 1.6848</strain>
    </source>
</reference>
<protein>
    <recommendedName>
        <fullName evidence="5">Phage infection protein</fullName>
    </recommendedName>
</protein>
<sequence length="115" mass="12040">MKQRLALNAFATATLAIALPLTANANSEAQEQAFERLNQPTTSQSAQATNAETLQTTANVGGGHSAAMSDALKRTNATDTSDRSQRETASANLDWSGDSEAATDALRRVNQSDAS</sequence>
<feature type="compositionally biased region" description="Polar residues" evidence="1">
    <location>
        <begin position="38"/>
        <end position="59"/>
    </location>
</feature>
<evidence type="ECO:0008006" key="5">
    <source>
        <dbReference type="Google" id="ProtNLM"/>
    </source>
</evidence>
<organism evidence="3 4">
    <name type="scientific">Modicisalibacter xianhensis</name>
    <dbReference type="NCBI Taxonomy" id="442341"/>
    <lineage>
        <taxon>Bacteria</taxon>
        <taxon>Pseudomonadati</taxon>
        <taxon>Pseudomonadota</taxon>
        <taxon>Gammaproteobacteria</taxon>
        <taxon>Oceanospirillales</taxon>
        <taxon>Halomonadaceae</taxon>
        <taxon>Modicisalibacter</taxon>
    </lineage>
</organism>